<reference evidence="4" key="1">
    <citation type="submission" date="2019-07" db="EMBL/GenBank/DDBJ databases">
        <title>Bacillus alkalisoli sp. nov. isolated from saline soil.</title>
        <authorList>
            <person name="Sun J.-Q."/>
            <person name="Xu L."/>
        </authorList>
    </citation>
    <scope>NUCLEOTIDE SEQUENCE [LARGE SCALE GENOMIC DNA]</scope>
    <source>
        <strain evidence="4">M4U3P1</strain>
    </source>
</reference>
<evidence type="ECO:0000256" key="1">
    <source>
        <dbReference type="SAM" id="MobiDB-lite"/>
    </source>
</evidence>
<dbReference type="Proteomes" id="UP000318138">
    <property type="component" value="Chromosome"/>
</dbReference>
<evidence type="ECO:0000313" key="3">
    <source>
        <dbReference type="EMBL" id="QKS70711.1"/>
    </source>
</evidence>
<proteinExistence type="predicted"/>
<protein>
    <submittedName>
        <fullName evidence="3">Uncharacterized protein</fullName>
    </submittedName>
</protein>
<organism evidence="3 4">
    <name type="scientific">Paenalkalicoccus suaedae</name>
    <dbReference type="NCBI Taxonomy" id="2592382"/>
    <lineage>
        <taxon>Bacteria</taxon>
        <taxon>Bacillati</taxon>
        <taxon>Bacillota</taxon>
        <taxon>Bacilli</taxon>
        <taxon>Bacillales</taxon>
        <taxon>Bacillaceae</taxon>
        <taxon>Paenalkalicoccus</taxon>
    </lineage>
</organism>
<feature type="transmembrane region" description="Helical" evidence="2">
    <location>
        <begin position="12"/>
        <end position="29"/>
    </location>
</feature>
<accession>A0A859FD23</accession>
<keyword evidence="2" id="KW-0812">Transmembrane</keyword>
<dbReference type="KEGG" id="psua:FLK61_28655"/>
<sequence length="300" mass="34493">MKKQFSSKSKYWLWICIAGFSSVTILYITTQSFSIAHSNDEVVEMELSPDETNNSLNEKEENHSAIESNDEVVATEISQEENNDSPLHEKEKSNFYITINEYDAIVNLFKSETVTTHDVSSMILAEPIYNFEGRVYEYEGENEGSNVVFRFAYDGTLLHISENNLFKKSTYSTSLDQLYDETIKINNDIWDNYKIETLNQLFTGELSKEEVIRETEIHIINLEAHSDKIEKFKEENNDDVENLAMTGLQEATIFRSFAFQVMRVALEESSDLSEAEESAKLTLEMSDQILLEATKKLGRN</sequence>
<gene>
    <name evidence="3" type="ORF">FLK61_28655</name>
</gene>
<feature type="region of interest" description="Disordered" evidence="1">
    <location>
        <begin position="47"/>
        <end position="68"/>
    </location>
</feature>
<evidence type="ECO:0000313" key="4">
    <source>
        <dbReference type="Proteomes" id="UP000318138"/>
    </source>
</evidence>
<keyword evidence="4" id="KW-1185">Reference proteome</keyword>
<keyword evidence="2" id="KW-1133">Transmembrane helix</keyword>
<keyword evidence="2" id="KW-0472">Membrane</keyword>
<dbReference type="EMBL" id="CP041372">
    <property type="protein sequence ID" value="QKS70711.1"/>
    <property type="molecule type" value="Genomic_DNA"/>
</dbReference>
<name>A0A859FD23_9BACI</name>
<dbReference type="RefSeq" id="WP_176008747.1">
    <property type="nucleotide sequence ID" value="NZ_CP041372.2"/>
</dbReference>
<dbReference type="AlphaFoldDB" id="A0A859FD23"/>
<evidence type="ECO:0000256" key="2">
    <source>
        <dbReference type="SAM" id="Phobius"/>
    </source>
</evidence>